<organism evidence="1">
    <name type="scientific">marine sediment metagenome</name>
    <dbReference type="NCBI Taxonomy" id="412755"/>
    <lineage>
        <taxon>unclassified sequences</taxon>
        <taxon>metagenomes</taxon>
        <taxon>ecological metagenomes</taxon>
    </lineage>
</organism>
<name>X0UNC4_9ZZZZ</name>
<comment type="caution">
    <text evidence="1">The sequence shown here is derived from an EMBL/GenBank/DDBJ whole genome shotgun (WGS) entry which is preliminary data.</text>
</comment>
<feature type="non-terminal residue" evidence="1">
    <location>
        <position position="1"/>
    </location>
</feature>
<sequence length="44" mass="4915">YQAARDGGIPTIRIGRRLLVPRRALEKLLEATIPSDIKEPSKQS</sequence>
<proteinExistence type="predicted"/>
<dbReference type="EMBL" id="BARS01012768">
    <property type="protein sequence ID" value="GAF89970.1"/>
    <property type="molecule type" value="Genomic_DNA"/>
</dbReference>
<reference evidence="1" key="1">
    <citation type="journal article" date="2014" name="Front. Microbiol.">
        <title>High frequency of phylogenetically diverse reductive dehalogenase-homologous genes in deep subseafloor sedimentary metagenomes.</title>
        <authorList>
            <person name="Kawai M."/>
            <person name="Futagami T."/>
            <person name="Toyoda A."/>
            <person name="Takaki Y."/>
            <person name="Nishi S."/>
            <person name="Hori S."/>
            <person name="Arai W."/>
            <person name="Tsubouchi T."/>
            <person name="Morono Y."/>
            <person name="Uchiyama I."/>
            <person name="Ito T."/>
            <person name="Fujiyama A."/>
            <person name="Inagaki F."/>
            <person name="Takami H."/>
        </authorList>
    </citation>
    <scope>NUCLEOTIDE SEQUENCE</scope>
    <source>
        <strain evidence="1">Expedition CK06-06</strain>
    </source>
</reference>
<accession>X0UNC4</accession>
<evidence type="ECO:0008006" key="2">
    <source>
        <dbReference type="Google" id="ProtNLM"/>
    </source>
</evidence>
<dbReference type="AlphaFoldDB" id="X0UNC4"/>
<evidence type="ECO:0000313" key="1">
    <source>
        <dbReference type="EMBL" id="GAF89970.1"/>
    </source>
</evidence>
<gene>
    <name evidence="1" type="ORF">S01H1_22570</name>
</gene>
<protein>
    <recommendedName>
        <fullName evidence="2">Helix-turn-helix domain-containing protein</fullName>
    </recommendedName>
</protein>